<dbReference type="EMBL" id="JAATIP010000029">
    <property type="protein sequence ID" value="KAF4390275.1"/>
    <property type="molecule type" value="Genomic_DNA"/>
</dbReference>
<proteinExistence type="predicted"/>
<dbReference type="Proteomes" id="UP000525078">
    <property type="component" value="Unassembled WGS sequence"/>
</dbReference>
<dbReference type="PANTHER" id="PTHR24075">
    <property type="entry name" value="SEC63 DOMAIN-CONTAINING"/>
    <property type="match status" value="1"/>
</dbReference>
<reference evidence="2 3" key="1">
    <citation type="journal article" date="2020" name="bioRxiv">
        <title>Sequence and annotation of 42 cannabis genomes reveals extensive copy number variation in cannabinoid synthesis and pathogen resistance genes.</title>
        <authorList>
            <person name="Mckernan K.J."/>
            <person name="Helbert Y."/>
            <person name="Kane L.T."/>
            <person name="Ebling H."/>
            <person name="Zhang L."/>
            <person name="Liu B."/>
            <person name="Eaton Z."/>
            <person name="Mclaughlin S."/>
            <person name="Kingan S."/>
            <person name="Baybayan P."/>
            <person name="Concepcion G."/>
            <person name="Jordan M."/>
            <person name="Riva A."/>
            <person name="Barbazuk W."/>
            <person name="Harkins T."/>
        </authorList>
    </citation>
    <scope>NUCLEOTIDE SEQUENCE [LARGE SCALE GENOMIC DNA]</scope>
    <source>
        <strain evidence="3">cv. Jamaican Lion 4</strain>
        <tissue evidence="2">Leaf</tissue>
    </source>
</reference>
<evidence type="ECO:0000313" key="2">
    <source>
        <dbReference type="EMBL" id="KAF4390275.1"/>
    </source>
</evidence>
<dbReference type="GO" id="GO:0008320">
    <property type="term" value="F:protein transmembrane transporter activity"/>
    <property type="evidence" value="ECO:0007669"/>
    <property type="project" value="TreeGrafter"/>
</dbReference>
<comment type="caution">
    <text evidence="2">The sequence shown here is derived from an EMBL/GenBank/DDBJ whole genome shotgun (WGS) entry which is preliminary data.</text>
</comment>
<sequence>MSILFSSRSRLLSPSFRLLILHCLLLPHRLSTRRSCCLLSSHHFPRSYISFTISRIYWQLCDASYIVYLLLLHETFIGSKAAEYMGVLICINDNEPLQKLFMLVRSELNLDLKNIKQEQANFWKQHLALVKMELLIQAHLNHESASLSPSLHVDFTHVLELAQRIEWRIYVASSTTIVVALLTDGGDKWLSPCSGWFHSICLRMTHCQTINGLFCGIKRVDVSFDGGKSWVEASRCHKLGIPYVSDDERCDK</sequence>
<organism evidence="2 3">
    <name type="scientific">Cannabis sativa</name>
    <name type="common">Hemp</name>
    <name type="synonym">Marijuana</name>
    <dbReference type="NCBI Taxonomy" id="3483"/>
    <lineage>
        <taxon>Eukaryota</taxon>
        <taxon>Viridiplantae</taxon>
        <taxon>Streptophyta</taxon>
        <taxon>Embryophyta</taxon>
        <taxon>Tracheophyta</taxon>
        <taxon>Spermatophyta</taxon>
        <taxon>Magnoliopsida</taxon>
        <taxon>eudicotyledons</taxon>
        <taxon>Gunneridae</taxon>
        <taxon>Pentapetalae</taxon>
        <taxon>rosids</taxon>
        <taxon>fabids</taxon>
        <taxon>Rosales</taxon>
        <taxon>Cannabaceae</taxon>
        <taxon>Cannabis</taxon>
    </lineage>
</organism>
<feature type="signal peptide" evidence="1">
    <location>
        <begin position="1"/>
        <end position="32"/>
    </location>
</feature>
<dbReference type="GO" id="GO:0006614">
    <property type="term" value="P:SRP-dependent cotranslational protein targeting to membrane"/>
    <property type="evidence" value="ECO:0007669"/>
    <property type="project" value="TreeGrafter"/>
</dbReference>
<dbReference type="PANTHER" id="PTHR24075:SF0">
    <property type="entry name" value="TRANSLOCATION PROTEIN SEC63 HOMOLOG"/>
    <property type="match status" value="1"/>
</dbReference>
<dbReference type="GO" id="GO:0003723">
    <property type="term" value="F:RNA binding"/>
    <property type="evidence" value="ECO:0007669"/>
    <property type="project" value="TreeGrafter"/>
</dbReference>
<dbReference type="Gene3D" id="1.10.3380.10">
    <property type="entry name" value="Sec63 N-terminal domain-like domain"/>
    <property type="match status" value="1"/>
</dbReference>
<evidence type="ECO:0000256" key="1">
    <source>
        <dbReference type="SAM" id="SignalP"/>
    </source>
</evidence>
<protein>
    <submittedName>
        <fullName evidence="2">Uncharacterized protein</fullName>
    </submittedName>
</protein>
<keyword evidence="1" id="KW-0732">Signal</keyword>
<feature type="chain" id="PRO_5029712632" evidence="1">
    <location>
        <begin position="33"/>
        <end position="252"/>
    </location>
</feature>
<dbReference type="SUPFAM" id="SSF158702">
    <property type="entry name" value="Sec63 N-terminal domain-like"/>
    <property type="match status" value="1"/>
</dbReference>
<dbReference type="GO" id="GO:0006620">
    <property type="term" value="P:post-translational protein targeting to endoplasmic reticulum membrane"/>
    <property type="evidence" value="ECO:0007669"/>
    <property type="project" value="TreeGrafter"/>
</dbReference>
<dbReference type="AlphaFoldDB" id="A0A7J6H593"/>
<dbReference type="GO" id="GO:0031207">
    <property type="term" value="C:Sec62/Sec63 complex"/>
    <property type="evidence" value="ECO:0007669"/>
    <property type="project" value="TreeGrafter"/>
</dbReference>
<gene>
    <name evidence="2" type="ORF">F8388_019930</name>
</gene>
<evidence type="ECO:0000313" key="3">
    <source>
        <dbReference type="Proteomes" id="UP000525078"/>
    </source>
</evidence>
<name>A0A7J6H593_CANSA</name>
<accession>A0A7J6H593</accession>